<feature type="transmembrane region" description="Helical" evidence="2">
    <location>
        <begin position="182"/>
        <end position="201"/>
    </location>
</feature>
<evidence type="ECO:0000313" key="4">
    <source>
        <dbReference type="EMBL" id="AGL02679.1"/>
    </source>
</evidence>
<dbReference type="RefSeq" id="WP_006523340.1">
    <property type="nucleotide sequence ID" value="NC_021184.1"/>
</dbReference>
<feature type="transmembrane region" description="Helical" evidence="2">
    <location>
        <begin position="272"/>
        <end position="290"/>
    </location>
</feature>
<feature type="transmembrane region" description="Helical" evidence="2">
    <location>
        <begin position="71"/>
        <end position="92"/>
    </location>
</feature>
<evidence type="ECO:0000259" key="3">
    <source>
        <dbReference type="Pfam" id="PF00892"/>
    </source>
</evidence>
<dbReference type="HOGENOM" id="CLU_033863_9_1_9"/>
<feature type="transmembrane region" description="Helical" evidence="2">
    <location>
        <begin position="12"/>
        <end position="31"/>
    </location>
</feature>
<dbReference type="PANTHER" id="PTHR22911:SF79">
    <property type="entry name" value="MOBA-LIKE NTP TRANSFERASE DOMAIN-CONTAINING PROTEIN"/>
    <property type="match status" value="1"/>
</dbReference>
<feature type="transmembrane region" description="Helical" evidence="2">
    <location>
        <begin position="125"/>
        <end position="143"/>
    </location>
</feature>
<keyword evidence="2" id="KW-0812">Transmembrane</keyword>
<comment type="similarity">
    <text evidence="1">Belongs to the EamA transporter family.</text>
</comment>
<gene>
    <name evidence="4" type="ORF">Desgi_3334</name>
</gene>
<dbReference type="STRING" id="767817.Desgi_3334"/>
<keyword evidence="2" id="KW-0472">Membrane</keyword>
<feature type="transmembrane region" description="Helical" evidence="2">
    <location>
        <begin position="245"/>
        <end position="266"/>
    </location>
</feature>
<dbReference type="Proteomes" id="UP000013520">
    <property type="component" value="Chromosome"/>
</dbReference>
<dbReference type="PANTHER" id="PTHR22911">
    <property type="entry name" value="ACYL-MALONYL CONDENSING ENZYME-RELATED"/>
    <property type="match status" value="1"/>
</dbReference>
<proteinExistence type="inferred from homology"/>
<feature type="domain" description="EamA" evidence="3">
    <location>
        <begin position="8"/>
        <end position="143"/>
    </location>
</feature>
<keyword evidence="5" id="KW-1185">Reference proteome</keyword>
<feature type="transmembrane region" description="Helical" evidence="2">
    <location>
        <begin position="98"/>
        <end position="118"/>
    </location>
</feature>
<feature type="transmembrane region" description="Helical" evidence="2">
    <location>
        <begin position="216"/>
        <end position="236"/>
    </location>
</feature>
<dbReference type="KEGG" id="dgi:Desgi_3334"/>
<dbReference type="GO" id="GO:0016020">
    <property type="term" value="C:membrane"/>
    <property type="evidence" value="ECO:0007669"/>
    <property type="project" value="InterPro"/>
</dbReference>
<feature type="transmembrane region" description="Helical" evidence="2">
    <location>
        <begin position="149"/>
        <end position="170"/>
    </location>
</feature>
<organism evidence="4 5">
    <name type="scientific">Desulfoscipio gibsoniae DSM 7213</name>
    <dbReference type="NCBI Taxonomy" id="767817"/>
    <lineage>
        <taxon>Bacteria</taxon>
        <taxon>Bacillati</taxon>
        <taxon>Bacillota</taxon>
        <taxon>Clostridia</taxon>
        <taxon>Eubacteriales</taxon>
        <taxon>Desulfallaceae</taxon>
        <taxon>Desulfoscipio</taxon>
    </lineage>
</organism>
<evidence type="ECO:0000256" key="2">
    <source>
        <dbReference type="SAM" id="Phobius"/>
    </source>
</evidence>
<evidence type="ECO:0000256" key="1">
    <source>
        <dbReference type="ARBA" id="ARBA00007362"/>
    </source>
</evidence>
<evidence type="ECO:0000313" key="5">
    <source>
        <dbReference type="Proteomes" id="UP000013520"/>
    </source>
</evidence>
<feature type="transmembrane region" description="Helical" evidence="2">
    <location>
        <begin position="43"/>
        <end position="59"/>
    </location>
</feature>
<dbReference type="SUPFAM" id="SSF103481">
    <property type="entry name" value="Multidrug resistance efflux transporter EmrE"/>
    <property type="match status" value="2"/>
</dbReference>
<feature type="domain" description="EamA" evidence="3">
    <location>
        <begin position="156"/>
        <end position="288"/>
    </location>
</feature>
<dbReference type="Pfam" id="PF00892">
    <property type="entry name" value="EamA"/>
    <property type="match status" value="2"/>
</dbReference>
<keyword evidence="2" id="KW-1133">Transmembrane helix</keyword>
<name>R4KJ82_9FIRM</name>
<dbReference type="AlphaFoldDB" id="R4KJ82"/>
<dbReference type="Gene3D" id="1.10.3730.20">
    <property type="match status" value="1"/>
</dbReference>
<reference evidence="4 5" key="1">
    <citation type="submission" date="2012-01" db="EMBL/GenBank/DDBJ databases">
        <title>Complete sequence of Desulfotomaculum gibsoniae DSM 7213.</title>
        <authorList>
            <consortium name="US DOE Joint Genome Institute"/>
            <person name="Lucas S."/>
            <person name="Han J."/>
            <person name="Lapidus A."/>
            <person name="Cheng J.-F."/>
            <person name="Goodwin L."/>
            <person name="Pitluck S."/>
            <person name="Peters L."/>
            <person name="Ovchinnikova G."/>
            <person name="Teshima H."/>
            <person name="Detter J.C."/>
            <person name="Han C."/>
            <person name="Tapia R."/>
            <person name="Land M."/>
            <person name="Hauser L."/>
            <person name="Kyrpides N."/>
            <person name="Ivanova N."/>
            <person name="Pagani I."/>
            <person name="Parshina S."/>
            <person name="Plugge C."/>
            <person name="Muyzer G."/>
            <person name="Kuever J."/>
            <person name="Ivanova A."/>
            <person name="Nazina T."/>
            <person name="Klenk H.-P."/>
            <person name="Brambilla E."/>
            <person name="Spring S."/>
            <person name="Stams A.F."/>
            <person name="Woyke T."/>
        </authorList>
    </citation>
    <scope>NUCLEOTIDE SEQUENCE [LARGE SCALE GENOMIC DNA]</scope>
    <source>
        <strain evidence="4 5">DSM 7213</strain>
    </source>
</reference>
<protein>
    <submittedName>
        <fullName evidence="4">Putative permease, DMT superfamily</fullName>
    </submittedName>
</protein>
<dbReference type="InterPro" id="IPR037185">
    <property type="entry name" value="EmrE-like"/>
</dbReference>
<sequence>MVLSNQLKGFLYILLADSLWGLSGTVAKYLFNQQVSPYDLVQLRLILSFILLGAYFAVVNPKLLKVQQRDYGYFLIFGIFGVATVQFTYLYAISETNVATAVFLQYLSPIFILLYGLLTRQEIITAIKLLAISSATLGGFLIVKGNFGSGLAVTIPGLIGGLASALSFAFYTIYGKYGLDRYSLWTLLLWGMGVGGIVWMFHAPPWVTFFSYSREVSVFFFYIAIFSTILPFGFFFKGLQYLSPVVTGITSSMEPVLAGIIAYIILGEVLSNLQIIGCSLVIVAVVLVQIRKEKKP</sequence>
<dbReference type="InterPro" id="IPR000620">
    <property type="entry name" value="EamA_dom"/>
</dbReference>
<dbReference type="EMBL" id="CP003273">
    <property type="protein sequence ID" value="AGL02679.1"/>
    <property type="molecule type" value="Genomic_DNA"/>
</dbReference>
<dbReference type="OrthoDB" id="9810818at2"/>
<dbReference type="eggNOG" id="COG0697">
    <property type="taxonomic scope" value="Bacteria"/>
</dbReference>
<accession>R4KJ82</accession>